<protein>
    <submittedName>
        <fullName evidence="2">Uncharacterized protein</fullName>
    </submittedName>
</protein>
<reference evidence="3" key="1">
    <citation type="submission" date="2019-09" db="EMBL/GenBank/DDBJ databases">
        <title>Mumia zhuanghuii sp. nov. isolated from the intestinal contents of plateau pika (Ochotona curzoniae) in the Qinghai-Tibet plateau of China.</title>
        <authorList>
            <person name="Tian Z."/>
        </authorList>
    </citation>
    <scope>NUCLEOTIDE SEQUENCE [LARGE SCALE GENOMIC DNA]</scope>
    <source>
        <strain evidence="3">L-033</strain>
    </source>
</reference>
<evidence type="ECO:0000313" key="3">
    <source>
        <dbReference type="Proteomes" id="UP000326838"/>
    </source>
</evidence>
<comment type="caution">
    <text evidence="2">The sequence shown here is derived from an EMBL/GenBank/DDBJ whole genome shotgun (WGS) entry which is preliminary data.</text>
</comment>
<sequence length="71" mass="7340">MNGSRTDVPTWLRAVTWSLAIGLAILGIVLAVVTGGFWPLLAFAGLALPMFPVGMSRTTGRAGPASRSARG</sequence>
<evidence type="ECO:0000313" key="2">
    <source>
        <dbReference type="EMBL" id="KAA9133798.1"/>
    </source>
</evidence>
<accession>A0A5N0TH61</accession>
<gene>
    <name evidence="2" type="ORF">F6B40_08595</name>
</gene>
<feature type="transmembrane region" description="Helical" evidence="1">
    <location>
        <begin position="20"/>
        <end position="48"/>
    </location>
</feature>
<proteinExistence type="predicted"/>
<evidence type="ECO:0000256" key="1">
    <source>
        <dbReference type="SAM" id="Phobius"/>
    </source>
</evidence>
<dbReference type="EMBL" id="VYUY01000009">
    <property type="protein sequence ID" value="KAA9133798.1"/>
    <property type="molecule type" value="Genomic_DNA"/>
</dbReference>
<dbReference type="AlphaFoldDB" id="A0A5N0TH61"/>
<keyword evidence="1" id="KW-0812">Transmembrane</keyword>
<dbReference type="RefSeq" id="WP_150893106.1">
    <property type="nucleotide sequence ID" value="NZ_VYUY01000009.1"/>
</dbReference>
<organism evidence="2 3">
    <name type="scientific">Microbacterium caowuchunii</name>
    <dbReference type="NCBI Taxonomy" id="2614638"/>
    <lineage>
        <taxon>Bacteria</taxon>
        <taxon>Bacillati</taxon>
        <taxon>Actinomycetota</taxon>
        <taxon>Actinomycetes</taxon>
        <taxon>Micrococcales</taxon>
        <taxon>Microbacteriaceae</taxon>
        <taxon>Microbacterium</taxon>
    </lineage>
</organism>
<keyword evidence="1" id="KW-1133">Transmembrane helix</keyword>
<dbReference type="Proteomes" id="UP000326838">
    <property type="component" value="Unassembled WGS sequence"/>
</dbReference>
<keyword evidence="1" id="KW-0472">Membrane</keyword>
<keyword evidence="3" id="KW-1185">Reference proteome</keyword>
<name>A0A5N0TH61_9MICO</name>